<dbReference type="InterPro" id="IPR011992">
    <property type="entry name" value="EF-hand-dom_pair"/>
</dbReference>
<evidence type="ECO:0000259" key="2">
    <source>
        <dbReference type="PROSITE" id="PS50222"/>
    </source>
</evidence>
<name>A0ABD0K4J0_9CAEN</name>
<dbReference type="Pfam" id="PF13202">
    <property type="entry name" value="EF-hand_5"/>
    <property type="match status" value="1"/>
</dbReference>
<dbReference type="EMBL" id="JACVVK020000255">
    <property type="protein sequence ID" value="KAK7481841.1"/>
    <property type="molecule type" value="Genomic_DNA"/>
</dbReference>
<dbReference type="Proteomes" id="UP001519460">
    <property type="component" value="Unassembled WGS sequence"/>
</dbReference>
<feature type="domain" description="EF-hand" evidence="2">
    <location>
        <begin position="133"/>
        <end position="168"/>
    </location>
</feature>
<keyword evidence="1" id="KW-0106">Calcium</keyword>
<gene>
    <name evidence="3" type="ORF">BaRGS_00026867</name>
</gene>
<dbReference type="InterPro" id="IPR018247">
    <property type="entry name" value="EF_Hand_1_Ca_BS"/>
</dbReference>
<dbReference type="Gene3D" id="1.10.238.10">
    <property type="entry name" value="EF-hand"/>
    <property type="match status" value="1"/>
</dbReference>
<keyword evidence="4" id="KW-1185">Reference proteome</keyword>
<proteinExistence type="predicted"/>
<dbReference type="InterPro" id="IPR002048">
    <property type="entry name" value="EF_hand_dom"/>
</dbReference>
<feature type="domain" description="EF-hand" evidence="2">
    <location>
        <begin position="180"/>
        <end position="215"/>
    </location>
</feature>
<dbReference type="PROSITE" id="PS50222">
    <property type="entry name" value="EF_HAND_2"/>
    <property type="match status" value="2"/>
</dbReference>
<evidence type="ECO:0000313" key="3">
    <source>
        <dbReference type="EMBL" id="KAK7481841.1"/>
    </source>
</evidence>
<dbReference type="SMART" id="SM00054">
    <property type="entry name" value="EFh"/>
    <property type="match status" value="3"/>
</dbReference>
<protein>
    <recommendedName>
        <fullName evidence="2">EF-hand domain-containing protein</fullName>
    </recommendedName>
</protein>
<sequence>MFEVYARARTCGYREDVSQTLSDWLQPLASLVKDGAQSRDLTTTAAFTFEVMNLLKNGSSEAQSTLIMWQCQSVVIFRSVVSSQSLRKLNHVVDAAIAKFDSGSDHQLNETEFLSVAEGEVVNIDYLHEEFGFASAAAKAIFDVYDVDESGHLSIHEMRNLFEYLDKNAAAVPALTNNMQWQQFVTKMFEVHDQDGSGDVDKEELMELYEYLDQNGNVL</sequence>
<evidence type="ECO:0000313" key="4">
    <source>
        <dbReference type="Proteomes" id="UP001519460"/>
    </source>
</evidence>
<dbReference type="PROSITE" id="PS00018">
    <property type="entry name" value="EF_HAND_1"/>
    <property type="match status" value="2"/>
</dbReference>
<organism evidence="3 4">
    <name type="scientific">Batillaria attramentaria</name>
    <dbReference type="NCBI Taxonomy" id="370345"/>
    <lineage>
        <taxon>Eukaryota</taxon>
        <taxon>Metazoa</taxon>
        <taxon>Spiralia</taxon>
        <taxon>Lophotrochozoa</taxon>
        <taxon>Mollusca</taxon>
        <taxon>Gastropoda</taxon>
        <taxon>Caenogastropoda</taxon>
        <taxon>Sorbeoconcha</taxon>
        <taxon>Cerithioidea</taxon>
        <taxon>Batillariidae</taxon>
        <taxon>Batillaria</taxon>
    </lineage>
</organism>
<dbReference type="SUPFAM" id="SSF47473">
    <property type="entry name" value="EF-hand"/>
    <property type="match status" value="1"/>
</dbReference>
<accession>A0ABD0K4J0</accession>
<dbReference type="AlphaFoldDB" id="A0ABD0K4J0"/>
<reference evidence="3 4" key="1">
    <citation type="journal article" date="2023" name="Sci. Data">
        <title>Genome assembly of the Korean intertidal mud-creeper Batillaria attramentaria.</title>
        <authorList>
            <person name="Patra A.K."/>
            <person name="Ho P.T."/>
            <person name="Jun S."/>
            <person name="Lee S.J."/>
            <person name="Kim Y."/>
            <person name="Won Y.J."/>
        </authorList>
    </citation>
    <scope>NUCLEOTIDE SEQUENCE [LARGE SCALE GENOMIC DNA]</scope>
    <source>
        <strain evidence="3">Wonlab-2016</strain>
    </source>
</reference>
<evidence type="ECO:0000256" key="1">
    <source>
        <dbReference type="ARBA" id="ARBA00022837"/>
    </source>
</evidence>
<dbReference type="CDD" id="cd00051">
    <property type="entry name" value="EFh"/>
    <property type="match status" value="1"/>
</dbReference>
<comment type="caution">
    <text evidence="3">The sequence shown here is derived from an EMBL/GenBank/DDBJ whole genome shotgun (WGS) entry which is preliminary data.</text>
</comment>
<dbReference type="Pfam" id="PF13405">
    <property type="entry name" value="EF-hand_6"/>
    <property type="match status" value="1"/>
</dbReference>